<organism evidence="1 2">
    <name type="scientific">Pangasianodon gigas</name>
    <name type="common">Mekong giant catfish</name>
    <name type="synonym">Pangasius gigas</name>
    <dbReference type="NCBI Taxonomy" id="30993"/>
    <lineage>
        <taxon>Eukaryota</taxon>
        <taxon>Metazoa</taxon>
        <taxon>Chordata</taxon>
        <taxon>Craniata</taxon>
        <taxon>Vertebrata</taxon>
        <taxon>Euteleostomi</taxon>
        <taxon>Actinopterygii</taxon>
        <taxon>Neopterygii</taxon>
        <taxon>Teleostei</taxon>
        <taxon>Ostariophysi</taxon>
        <taxon>Siluriformes</taxon>
        <taxon>Pangasiidae</taxon>
        <taxon>Pangasianodon</taxon>
    </lineage>
</organism>
<reference evidence="1 2" key="1">
    <citation type="journal article" date="2022" name="bioRxiv">
        <title>An ancient truncated duplication of the anti-Mullerian hormone receptor type 2 gene is a potential conserved master sex determinant in the Pangasiidae catfish family.</title>
        <authorList>
            <person name="Wen M."/>
            <person name="Pan Q."/>
            <person name="Jouanno E."/>
            <person name="Montfort J."/>
            <person name="Zahm M."/>
            <person name="Cabau C."/>
            <person name="Klopp C."/>
            <person name="Iampietro C."/>
            <person name="Roques C."/>
            <person name="Bouchez O."/>
            <person name="Castinel A."/>
            <person name="Donnadieu C."/>
            <person name="Parrinello H."/>
            <person name="Poncet C."/>
            <person name="Belmonte E."/>
            <person name="Gautier V."/>
            <person name="Avarre J.-C."/>
            <person name="Dugue R."/>
            <person name="Gustiano R."/>
            <person name="Ha T.T.T."/>
            <person name="Campet M."/>
            <person name="Sriphairoj K."/>
            <person name="Ribolli J."/>
            <person name="de Almeida F.L."/>
            <person name="Desvignes T."/>
            <person name="Postlethwait J.H."/>
            <person name="Bucao C.F."/>
            <person name="Robinson-Rechavi M."/>
            <person name="Bobe J."/>
            <person name="Herpin A."/>
            <person name="Guiguen Y."/>
        </authorList>
    </citation>
    <scope>NUCLEOTIDE SEQUENCE [LARGE SCALE GENOMIC DNA]</scope>
    <source>
        <strain evidence="1">YG-Dec2019</strain>
    </source>
</reference>
<proteinExistence type="predicted"/>
<keyword evidence="2" id="KW-1185">Reference proteome</keyword>
<sequence>MDLRLALKKLLLSLMIIFPHASAVTHSVQYLYTALTPGINLTAVGLLDGEQFVYYDSNNRKTIPKTEWVKKISTDDPDYWNRQTQRMQRDQENLKQLLDTVMKDFNHTEGGHTLQRTYGCELDDDGTARGNDQIRYDGEDFISLDLKTGTWTAANDKTLITKEKWETVGPDANIQKNYLEKECIEWLKKYVSYSRETVKRKGKVCDLLCYSNTPTETQQQKHTYDCLV</sequence>
<gene>
    <name evidence="1" type="ORF">PGIGA_G00145460</name>
</gene>
<dbReference type="Proteomes" id="UP000829447">
    <property type="component" value="Linkage Group LG24"/>
</dbReference>
<name>A0ACC5XMU7_PANGG</name>
<comment type="caution">
    <text evidence="1">The sequence shown here is derived from an EMBL/GenBank/DDBJ whole genome shotgun (WGS) entry which is preliminary data.</text>
</comment>
<dbReference type="EMBL" id="CM040477">
    <property type="protein sequence ID" value="MCI4392404.1"/>
    <property type="molecule type" value="Genomic_DNA"/>
</dbReference>
<protein>
    <submittedName>
        <fullName evidence="1">Uncharacterized protein</fullName>
    </submittedName>
</protein>
<evidence type="ECO:0000313" key="1">
    <source>
        <dbReference type="EMBL" id="MCI4392404.1"/>
    </source>
</evidence>
<accession>A0ACC5XMU7</accession>
<evidence type="ECO:0000313" key="2">
    <source>
        <dbReference type="Proteomes" id="UP000829447"/>
    </source>
</evidence>